<reference evidence="4 5" key="1">
    <citation type="submission" date="2015-09" db="EMBL/GenBank/DDBJ databases">
        <title>Genome announcement of multiple Pseudomonas syringae strains.</title>
        <authorList>
            <person name="Thakur S."/>
            <person name="Wang P.W."/>
            <person name="Gong Y."/>
            <person name="Weir B.S."/>
            <person name="Guttman D.S."/>
        </authorList>
    </citation>
    <scope>NUCLEOTIDE SEQUENCE [LARGE SCALE GENOMIC DNA]</scope>
    <source>
        <strain evidence="4 5">ICMP3963</strain>
    </source>
</reference>
<feature type="binding site" evidence="3">
    <location>
        <position position="339"/>
    </location>
    <ligand>
        <name>Mg(2+)</name>
        <dbReference type="ChEBI" id="CHEBI:18420"/>
        <label>1</label>
    </ligand>
</feature>
<dbReference type="PANTHER" id="PTHR16222">
    <property type="entry name" value="ADP-RIBOSYLGLYCOHYDROLASE"/>
    <property type="match status" value="1"/>
</dbReference>
<dbReference type="PATRIC" id="fig|251703.9.peg.1309"/>
<dbReference type="EMBL" id="LJRR01000460">
    <property type="protein sequence ID" value="KPZ08558.1"/>
    <property type="molecule type" value="Genomic_DNA"/>
</dbReference>
<dbReference type="Gene3D" id="1.10.4080.10">
    <property type="entry name" value="ADP-ribosylation/Crystallin J1"/>
    <property type="match status" value="1"/>
</dbReference>
<dbReference type="InterPro" id="IPR050792">
    <property type="entry name" value="ADP-ribosylglycohydrolase"/>
</dbReference>
<dbReference type="SUPFAM" id="SSF101478">
    <property type="entry name" value="ADP-ribosylglycohydrolase"/>
    <property type="match status" value="1"/>
</dbReference>
<comment type="similarity">
    <text evidence="1">Belongs to the ADP-ribosylglycohydrolase family.</text>
</comment>
<dbReference type="PANTHER" id="PTHR16222:SF24">
    <property type="entry name" value="ADP-RIBOSYLHYDROLASE ARH3"/>
    <property type="match status" value="1"/>
</dbReference>
<evidence type="ECO:0000256" key="3">
    <source>
        <dbReference type="PIRSR" id="PIRSR605502-1"/>
    </source>
</evidence>
<dbReference type="Pfam" id="PF03747">
    <property type="entry name" value="ADP_ribosyl_GH"/>
    <property type="match status" value="1"/>
</dbReference>
<feature type="binding site" evidence="3">
    <location>
        <position position="84"/>
    </location>
    <ligand>
        <name>Mg(2+)</name>
        <dbReference type="ChEBI" id="CHEBI:18420"/>
        <label>1</label>
    </ligand>
</feature>
<name>A0A0Q0DLJ7_9PSED</name>
<comment type="cofactor">
    <cofactor evidence="3">
        <name>Mg(2+)</name>
        <dbReference type="ChEBI" id="CHEBI:18420"/>
    </cofactor>
    <text evidence="3">Binds 2 magnesium ions per subunit.</text>
</comment>
<dbReference type="Proteomes" id="UP000050317">
    <property type="component" value="Unassembled WGS sequence"/>
</dbReference>
<feature type="binding site" evidence="3">
    <location>
        <position position="85"/>
    </location>
    <ligand>
        <name>Mg(2+)</name>
        <dbReference type="ChEBI" id="CHEBI:18420"/>
        <label>1</label>
    </ligand>
</feature>
<comment type="caution">
    <text evidence="4">The sequence shown here is derived from an EMBL/GenBank/DDBJ whole genome shotgun (WGS) entry which is preliminary data.</text>
</comment>
<evidence type="ECO:0000313" key="5">
    <source>
        <dbReference type="Proteomes" id="UP000050317"/>
    </source>
</evidence>
<keyword evidence="3" id="KW-0460">Magnesium</keyword>
<evidence type="ECO:0000256" key="2">
    <source>
        <dbReference type="ARBA" id="ARBA00022801"/>
    </source>
</evidence>
<protein>
    <submittedName>
        <fullName evidence="4">Putative ADP-ribosylglycohydrolase</fullName>
    </submittedName>
</protein>
<organism evidence="4 5">
    <name type="scientific">Pseudomonas syringae pv. viburni</name>
    <dbReference type="NCBI Taxonomy" id="251703"/>
    <lineage>
        <taxon>Bacteria</taxon>
        <taxon>Pseudomonadati</taxon>
        <taxon>Pseudomonadota</taxon>
        <taxon>Gammaproteobacteria</taxon>
        <taxon>Pseudomonadales</taxon>
        <taxon>Pseudomonadaceae</taxon>
        <taxon>Pseudomonas</taxon>
    </lineage>
</organism>
<evidence type="ECO:0000256" key="1">
    <source>
        <dbReference type="ARBA" id="ARBA00010702"/>
    </source>
</evidence>
<dbReference type="GO" id="GO:0046872">
    <property type="term" value="F:metal ion binding"/>
    <property type="evidence" value="ECO:0007669"/>
    <property type="project" value="UniProtKB-KW"/>
</dbReference>
<keyword evidence="2 4" id="KW-0378">Hydrolase</keyword>
<feature type="binding site" evidence="3">
    <location>
        <position position="86"/>
    </location>
    <ligand>
        <name>Mg(2+)</name>
        <dbReference type="ChEBI" id="CHEBI:18420"/>
        <label>1</label>
    </ligand>
</feature>
<gene>
    <name evidence="4" type="ORF">ALO40_00963</name>
</gene>
<keyword evidence="3" id="KW-0479">Metal-binding</keyword>
<dbReference type="AlphaFoldDB" id="A0A0Q0DLJ7"/>
<dbReference type="RefSeq" id="WP_044422177.1">
    <property type="nucleotide sequence ID" value="NZ_JYHK01000037.1"/>
</dbReference>
<feature type="binding site" evidence="3">
    <location>
        <position position="341"/>
    </location>
    <ligand>
        <name>Mg(2+)</name>
        <dbReference type="ChEBI" id="CHEBI:18420"/>
        <label>1</label>
    </ligand>
</feature>
<dbReference type="InterPro" id="IPR005502">
    <property type="entry name" value="Ribosyl_crysJ1"/>
</dbReference>
<dbReference type="GO" id="GO:0016787">
    <property type="term" value="F:hydrolase activity"/>
    <property type="evidence" value="ECO:0007669"/>
    <property type="project" value="UniProtKB-KW"/>
</dbReference>
<dbReference type="InterPro" id="IPR036705">
    <property type="entry name" value="Ribosyl_crysJ1_sf"/>
</dbReference>
<proteinExistence type="inferred from homology"/>
<evidence type="ECO:0000313" key="4">
    <source>
        <dbReference type="EMBL" id="KPZ08558.1"/>
    </source>
</evidence>
<feature type="binding site" evidence="3">
    <location>
        <position position="342"/>
    </location>
    <ligand>
        <name>Mg(2+)</name>
        <dbReference type="ChEBI" id="CHEBI:18420"/>
        <label>1</label>
    </ligand>
</feature>
<accession>A0A0Q0DLJ7</accession>
<sequence>MSNPLSASKASDLRQSHAFTQTVVESALWAAAGDALGWITELSHGPAGVKNRTGSTEVKQPVAWQRLIAGRNGPKVALPAGTYSDDTQLRLAVSRSIRGNGVFDVETFAKIELPVWPTYALGAGLGTKAAALNLSRRGVNWFSNFYVKGAQSYIQSGGNGAAMRIQPHVWSSKGDDQEMLLNVFRDAITTHGHPHGFCGAVFHALVLKETLQEGSIPGPSSWKEIAQQFLELPKIIREDSQLVDFWLASWERETKNTLEEAMSRFCGEALHDISRVSEAINDNPVAAYKSAISSIGCLTDRFRGSGFKTALAASVLSYLYRSEPIEEALVLSANVLESDTDTIATMAGALLGAIAGRSPIWNIQDSDYIISDATRLANIAIGNPQSSFSYPDIGRWNPPVNQGASIRVYEDRLAIAGLGALETYGDEYSFGDHVWQWSTLPFGQTILAKRKAFINDVVGIDQLPKPSTSSNMSPSRSAPDSQFNVQQPELNFELGNTQSAQEKPCEDVFLNDLDAESDIIISSNFDSHTIGKIFKIRIDATSSIESAMTLLAIVAKARIARNKRRK</sequence>